<dbReference type="EMBL" id="CAIO01000135">
    <property type="protein sequence ID" value="CCI23146.1"/>
    <property type="molecule type" value="Genomic_DNA"/>
</dbReference>
<dbReference type="AlphaFoldDB" id="I4HM72"/>
<accession>I4HM72</accession>
<dbReference type="Proteomes" id="UP000004775">
    <property type="component" value="Unassembled WGS sequence"/>
</dbReference>
<evidence type="ECO:0000313" key="2">
    <source>
        <dbReference type="Proteomes" id="UP000004775"/>
    </source>
</evidence>
<comment type="caution">
    <text evidence="1">The sequence shown here is derived from an EMBL/GenBank/DDBJ whole genome shotgun (WGS) entry which is preliminary data.</text>
</comment>
<organism evidence="1 2">
    <name type="scientific">Microcystis aeruginosa PCC 9809</name>
    <dbReference type="NCBI Taxonomy" id="1160285"/>
    <lineage>
        <taxon>Bacteria</taxon>
        <taxon>Bacillati</taxon>
        <taxon>Cyanobacteriota</taxon>
        <taxon>Cyanophyceae</taxon>
        <taxon>Oscillatoriophycideae</taxon>
        <taxon>Chroococcales</taxon>
        <taxon>Microcystaceae</taxon>
        <taxon>Microcystis</taxon>
    </lineage>
</organism>
<gene>
    <name evidence="1" type="ORF">MICAH_220003</name>
</gene>
<protein>
    <submittedName>
        <fullName evidence="1">Uncharacterized protein</fullName>
    </submittedName>
</protein>
<dbReference type="HOGENOM" id="CLU_184438_0_0_3"/>
<sequence length="95" mass="11047">MVKMALLDLSDQLSVNRYNPFTELTKKMATRQFRVNLSQKDSEYLKEIAKELDLTESEVIRKGLKLMALYAKTETEEDTQLILQKGNEQRPLLIV</sequence>
<reference evidence="1 2" key="1">
    <citation type="submission" date="2012-04" db="EMBL/GenBank/DDBJ databases">
        <authorList>
            <person name="Genoscope - CEA"/>
        </authorList>
    </citation>
    <scope>NUCLEOTIDE SEQUENCE [LARGE SCALE GENOMIC DNA]</scope>
    <source>
        <strain evidence="1 2">9809</strain>
    </source>
</reference>
<name>I4HM72_MICAE</name>
<evidence type="ECO:0000313" key="1">
    <source>
        <dbReference type="EMBL" id="CCI23146.1"/>
    </source>
</evidence>
<proteinExistence type="predicted"/>